<evidence type="ECO:0000256" key="1">
    <source>
        <dbReference type="SAM" id="Phobius"/>
    </source>
</evidence>
<dbReference type="RefSeq" id="WP_125549618.1">
    <property type="nucleotide sequence ID" value="NZ_JBGQPK010000028.1"/>
</dbReference>
<keyword evidence="4" id="KW-1185">Reference proteome</keyword>
<organism evidence="3 4">
    <name type="scientific">Loigolactobacillus zhaoyuanensis</name>
    <dbReference type="NCBI Taxonomy" id="2486017"/>
    <lineage>
        <taxon>Bacteria</taxon>
        <taxon>Bacillati</taxon>
        <taxon>Bacillota</taxon>
        <taxon>Bacilli</taxon>
        <taxon>Lactobacillales</taxon>
        <taxon>Lactobacillaceae</taxon>
        <taxon>Loigolactobacillus</taxon>
    </lineage>
</organism>
<gene>
    <name evidence="3" type="ORF">ACEN34_07780</name>
</gene>
<evidence type="ECO:0000313" key="4">
    <source>
        <dbReference type="Proteomes" id="UP001625389"/>
    </source>
</evidence>
<dbReference type="SMART" id="SM00267">
    <property type="entry name" value="GGDEF"/>
    <property type="match status" value="1"/>
</dbReference>
<dbReference type="InterPro" id="IPR000160">
    <property type="entry name" value="GGDEF_dom"/>
</dbReference>
<dbReference type="Pfam" id="PF00990">
    <property type="entry name" value="GGDEF"/>
    <property type="match status" value="1"/>
</dbReference>
<dbReference type="CDD" id="cd01949">
    <property type="entry name" value="GGDEF"/>
    <property type="match status" value="1"/>
</dbReference>
<feature type="transmembrane region" description="Helical" evidence="1">
    <location>
        <begin position="86"/>
        <end position="113"/>
    </location>
</feature>
<keyword evidence="1" id="KW-1133">Transmembrane helix</keyword>
<accession>A0ABW8UCK3</accession>
<comment type="caution">
    <text evidence="3">The sequence shown here is derived from an EMBL/GenBank/DDBJ whole genome shotgun (WGS) entry which is preliminary data.</text>
</comment>
<sequence length="375" mass="42595">MMPIVSQIILFVIEILVTLGVVFGFQLIADYSTTKYSNEVVWIGNMNWQLKLSAIIYFSVVGISLSVIEHLYFFNTLALVNLRIMAILLLLIFLGTQIATIVVAVALTAYFLLWGFQSYIVVYSLLYVILFTLIVLINQSKRLTFNWQLLWFGVTTTLFWAAIFVYKNIVVASSLSVTKLLLHLIGMVFLCGIPVLLIRFLEQNQLLISEQTLGAYIDELTQLYNYHSFSLNFERAFQKTGNTKKVLNLMIMDLDGFKHVNDTYGHLAGNAVLKEFSGMLSAMAGTNIVPYRIGGEEMALIFNDVTSEYAQQLAEQLLKQLRQHQFIYENRQIKLTFSAGLSQVKQTDETSRAFFRRVDDLTYTAKRAGGNQIAV</sequence>
<evidence type="ECO:0000313" key="3">
    <source>
        <dbReference type="EMBL" id="MFL2029512.1"/>
    </source>
</evidence>
<feature type="domain" description="GGDEF" evidence="2">
    <location>
        <begin position="245"/>
        <end position="375"/>
    </location>
</feature>
<name>A0ABW8UCK3_9LACO</name>
<dbReference type="InterPro" id="IPR050469">
    <property type="entry name" value="Diguanylate_Cyclase"/>
</dbReference>
<dbReference type="Proteomes" id="UP001625389">
    <property type="component" value="Unassembled WGS sequence"/>
</dbReference>
<dbReference type="InterPro" id="IPR029787">
    <property type="entry name" value="Nucleotide_cyclase"/>
</dbReference>
<reference evidence="3 4" key="1">
    <citation type="submission" date="2024-08" db="EMBL/GenBank/DDBJ databases">
        <authorList>
            <person name="Arias E."/>
        </authorList>
    </citation>
    <scope>NUCLEOTIDE SEQUENCE [LARGE SCALE GENOMIC DNA]</scope>
    <source>
        <strain evidence="3 4">FAM 25317</strain>
    </source>
</reference>
<dbReference type="NCBIfam" id="TIGR00254">
    <property type="entry name" value="GGDEF"/>
    <property type="match status" value="1"/>
</dbReference>
<dbReference type="PANTHER" id="PTHR45138:SF9">
    <property type="entry name" value="DIGUANYLATE CYCLASE DGCM-RELATED"/>
    <property type="match status" value="1"/>
</dbReference>
<keyword evidence="1" id="KW-0812">Transmembrane</keyword>
<dbReference type="Gene3D" id="3.30.70.270">
    <property type="match status" value="1"/>
</dbReference>
<feature type="transmembrane region" description="Helical" evidence="1">
    <location>
        <begin position="149"/>
        <end position="169"/>
    </location>
</feature>
<feature type="transmembrane region" description="Helical" evidence="1">
    <location>
        <begin position="54"/>
        <end position="74"/>
    </location>
</feature>
<feature type="transmembrane region" description="Helical" evidence="1">
    <location>
        <begin position="119"/>
        <end position="137"/>
    </location>
</feature>
<dbReference type="InterPro" id="IPR043128">
    <property type="entry name" value="Rev_trsase/Diguanyl_cyclase"/>
</dbReference>
<protein>
    <submittedName>
        <fullName evidence="3">GGDEF domain-containing protein</fullName>
    </submittedName>
</protein>
<feature type="transmembrane region" description="Helical" evidence="1">
    <location>
        <begin position="181"/>
        <end position="201"/>
    </location>
</feature>
<dbReference type="PROSITE" id="PS50887">
    <property type="entry name" value="GGDEF"/>
    <property type="match status" value="1"/>
</dbReference>
<dbReference type="PANTHER" id="PTHR45138">
    <property type="entry name" value="REGULATORY COMPONENTS OF SENSORY TRANSDUCTION SYSTEM"/>
    <property type="match status" value="1"/>
</dbReference>
<dbReference type="EMBL" id="JBGQPK010000028">
    <property type="protein sequence ID" value="MFL2029512.1"/>
    <property type="molecule type" value="Genomic_DNA"/>
</dbReference>
<proteinExistence type="predicted"/>
<feature type="transmembrane region" description="Helical" evidence="1">
    <location>
        <begin position="7"/>
        <end position="29"/>
    </location>
</feature>
<dbReference type="SUPFAM" id="SSF55073">
    <property type="entry name" value="Nucleotide cyclase"/>
    <property type="match status" value="1"/>
</dbReference>
<keyword evidence="1" id="KW-0472">Membrane</keyword>
<evidence type="ECO:0000259" key="2">
    <source>
        <dbReference type="PROSITE" id="PS50887"/>
    </source>
</evidence>